<feature type="domain" description="Transglutaminase-like" evidence="2">
    <location>
        <begin position="103"/>
        <end position="165"/>
    </location>
</feature>
<accession>A0ABS8PWL1</accession>
<dbReference type="InterPro" id="IPR002931">
    <property type="entry name" value="Transglutaminase-like"/>
</dbReference>
<sequence>MQPYCVRVLVTFMMIYTFGLAAAQQKPAPSNPYQQTDQVMAAMPAASGNSVPDIAAYISGHFSKEPEQVRAAFFWVTQNIGYDVANMFAINFYENKDDKLKRVLASRNGICEHFALLFTAICKQLNIAAYTIEGYTKQNGFTDYIPHAWCAAKVDGSWYLFDPTWGSGYLSNKQFVKKRNNDYYQVKPEKLIRSHMPFDYLWQFLNYPVTTAQFYENKTSENQQSSYFSYQDSIRAYDQAGLQQQLQGAIYRIEKNGVRNAMIFDRLHHLKMQLENLRIKEQNEKQQAAVDDINRITDDYNDAIILINEYIDYRNHQFTPSKPDAAVKEMFDTAAGAFTGITERLSKVDDTFSNVASAKASLQKSIRSIQPQLKEQKDWLDEYLSKSKAKRKAMFYERKLSWFGIPLN</sequence>
<evidence type="ECO:0000313" key="4">
    <source>
        <dbReference type="Proteomes" id="UP001199816"/>
    </source>
</evidence>
<evidence type="ECO:0000256" key="1">
    <source>
        <dbReference type="SAM" id="SignalP"/>
    </source>
</evidence>
<dbReference type="InterPro" id="IPR052557">
    <property type="entry name" value="CAP/Cytokinesis_protein"/>
</dbReference>
<keyword evidence="1" id="KW-0732">Signal</keyword>
<evidence type="ECO:0000259" key="2">
    <source>
        <dbReference type="SMART" id="SM00460"/>
    </source>
</evidence>
<dbReference type="Proteomes" id="UP001199816">
    <property type="component" value="Unassembled WGS sequence"/>
</dbReference>
<protein>
    <recommendedName>
        <fullName evidence="2">Transglutaminase-like domain-containing protein</fullName>
    </recommendedName>
</protein>
<dbReference type="PANTHER" id="PTHR46333">
    <property type="entry name" value="CYTOKINESIS PROTEIN 3"/>
    <property type="match status" value="1"/>
</dbReference>
<organism evidence="3 4">
    <name type="scientific">Niabella pedocola</name>
    <dbReference type="NCBI Taxonomy" id="1752077"/>
    <lineage>
        <taxon>Bacteria</taxon>
        <taxon>Pseudomonadati</taxon>
        <taxon>Bacteroidota</taxon>
        <taxon>Chitinophagia</taxon>
        <taxon>Chitinophagales</taxon>
        <taxon>Chitinophagaceae</taxon>
        <taxon>Niabella</taxon>
    </lineage>
</organism>
<dbReference type="RefSeq" id="WP_231007953.1">
    <property type="nucleotide sequence ID" value="NZ_JAJNEC010000007.1"/>
</dbReference>
<dbReference type="EMBL" id="JAJNEC010000007">
    <property type="protein sequence ID" value="MCD2425458.1"/>
    <property type="molecule type" value="Genomic_DNA"/>
</dbReference>
<proteinExistence type="predicted"/>
<evidence type="ECO:0000313" key="3">
    <source>
        <dbReference type="EMBL" id="MCD2425458.1"/>
    </source>
</evidence>
<dbReference type="SMART" id="SM00460">
    <property type="entry name" value="TGc"/>
    <property type="match status" value="1"/>
</dbReference>
<reference evidence="3 4" key="1">
    <citation type="submission" date="2021-11" db="EMBL/GenBank/DDBJ databases">
        <title>Genomic of Niabella pedocola.</title>
        <authorList>
            <person name="Wu T."/>
        </authorList>
    </citation>
    <scope>NUCLEOTIDE SEQUENCE [LARGE SCALE GENOMIC DNA]</scope>
    <source>
        <strain evidence="3 4">JCM 31011</strain>
    </source>
</reference>
<keyword evidence="4" id="KW-1185">Reference proteome</keyword>
<feature type="signal peptide" evidence="1">
    <location>
        <begin position="1"/>
        <end position="23"/>
    </location>
</feature>
<dbReference type="SUPFAM" id="SSF54001">
    <property type="entry name" value="Cysteine proteinases"/>
    <property type="match status" value="1"/>
</dbReference>
<dbReference type="Gene3D" id="3.10.620.30">
    <property type="match status" value="1"/>
</dbReference>
<dbReference type="PANTHER" id="PTHR46333:SF2">
    <property type="entry name" value="CYTOKINESIS PROTEIN 3"/>
    <property type="match status" value="1"/>
</dbReference>
<name>A0ABS8PWL1_9BACT</name>
<comment type="caution">
    <text evidence="3">The sequence shown here is derived from an EMBL/GenBank/DDBJ whole genome shotgun (WGS) entry which is preliminary data.</text>
</comment>
<feature type="chain" id="PRO_5046623350" description="Transglutaminase-like domain-containing protein" evidence="1">
    <location>
        <begin position="24"/>
        <end position="408"/>
    </location>
</feature>
<dbReference type="InterPro" id="IPR038765">
    <property type="entry name" value="Papain-like_cys_pep_sf"/>
</dbReference>
<dbReference type="Pfam" id="PF01841">
    <property type="entry name" value="Transglut_core"/>
    <property type="match status" value="1"/>
</dbReference>
<gene>
    <name evidence="3" type="ORF">LQ567_21925</name>
</gene>